<accession>A0ACC0W193</accession>
<dbReference type="EMBL" id="CM047583">
    <property type="protein sequence ID" value="KAI9912504.1"/>
    <property type="molecule type" value="Genomic_DNA"/>
</dbReference>
<comment type="caution">
    <text evidence="1">The sequence shown here is derived from an EMBL/GenBank/DDBJ whole genome shotgun (WGS) entry which is preliminary data.</text>
</comment>
<reference evidence="1 2" key="1">
    <citation type="journal article" date="2022" name="bioRxiv">
        <title>The genome of the oomycete Peronosclerospora sorghi, a cosmopolitan pathogen of maize and sorghum, is inflated with dispersed pseudogenes.</title>
        <authorList>
            <person name="Fletcher K."/>
            <person name="Martin F."/>
            <person name="Isakeit T."/>
            <person name="Cavanaugh K."/>
            <person name="Magill C."/>
            <person name="Michelmore R."/>
        </authorList>
    </citation>
    <scope>NUCLEOTIDE SEQUENCE [LARGE SCALE GENOMIC DNA]</scope>
    <source>
        <strain evidence="1">P6</strain>
    </source>
</reference>
<name>A0ACC0W193_9STRA</name>
<evidence type="ECO:0000313" key="1">
    <source>
        <dbReference type="EMBL" id="KAI9912504.1"/>
    </source>
</evidence>
<protein>
    <submittedName>
        <fullName evidence="1">Uncharacterized protein</fullName>
    </submittedName>
</protein>
<organism evidence="1 2">
    <name type="scientific">Peronosclerospora sorghi</name>
    <dbReference type="NCBI Taxonomy" id="230839"/>
    <lineage>
        <taxon>Eukaryota</taxon>
        <taxon>Sar</taxon>
        <taxon>Stramenopiles</taxon>
        <taxon>Oomycota</taxon>
        <taxon>Peronosporomycetes</taxon>
        <taxon>Peronosporales</taxon>
        <taxon>Peronosporaceae</taxon>
        <taxon>Peronosclerospora</taxon>
    </lineage>
</organism>
<dbReference type="Proteomes" id="UP001163321">
    <property type="component" value="Chromosome 4"/>
</dbReference>
<proteinExistence type="predicted"/>
<keyword evidence="2" id="KW-1185">Reference proteome</keyword>
<gene>
    <name evidence="1" type="ORF">PsorP6_005361</name>
</gene>
<sequence>MFPPGFVLPVISTDKDITLGNAIASVLPGTVHILCVWNIEKNMLMEAKWHFATQEEADTLLAGWQRLCASGDDTAYRRNLTQLQQLLLDHELVLAYLTNT</sequence>
<evidence type="ECO:0000313" key="2">
    <source>
        <dbReference type="Proteomes" id="UP001163321"/>
    </source>
</evidence>